<protein>
    <submittedName>
        <fullName evidence="5">Exonuclease domain-containing protein</fullName>
    </submittedName>
</protein>
<dbReference type="InterPro" id="IPR012337">
    <property type="entry name" value="RNaseH-like_sf"/>
</dbReference>
<dbReference type="InterPro" id="IPR036397">
    <property type="entry name" value="RNaseH_sf"/>
</dbReference>
<dbReference type="AlphaFoldDB" id="A0A934U316"/>
<keyword evidence="3 5" id="KW-0269">Exonuclease</keyword>
<dbReference type="PANTHER" id="PTHR30231">
    <property type="entry name" value="DNA POLYMERASE III SUBUNIT EPSILON"/>
    <property type="match status" value="1"/>
</dbReference>
<evidence type="ECO:0000256" key="1">
    <source>
        <dbReference type="ARBA" id="ARBA00022722"/>
    </source>
</evidence>
<dbReference type="Gene3D" id="3.30.420.10">
    <property type="entry name" value="Ribonuclease H-like superfamily/Ribonuclease H"/>
    <property type="match status" value="1"/>
</dbReference>
<dbReference type="EMBL" id="JAEQMG010000068">
    <property type="protein sequence ID" value="MBK6088604.1"/>
    <property type="molecule type" value="Genomic_DNA"/>
</dbReference>
<dbReference type="SMART" id="SM00479">
    <property type="entry name" value="EXOIII"/>
    <property type="match status" value="1"/>
</dbReference>
<dbReference type="PANTHER" id="PTHR30231:SF4">
    <property type="entry name" value="PROTEIN NEN2"/>
    <property type="match status" value="1"/>
</dbReference>
<comment type="caution">
    <text evidence="5">The sequence shown here is derived from an EMBL/GenBank/DDBJ whole genome shotgun (WGS) entry which is preliminary data.</text>
</comment>
<dbReference type="InterPro" id="IPR047201">
    <property type="entry name" value="ERI-1_3'hExo-like"/>
</dbReference>
<dbReference type="GO" id="GO:0000175">
    <property type="term" value="F:3'-5'-RNA exonuclease activity"/>
    <property type="evidence" value="ECO:0007669"/>
    <property type="project" value="InterPro"/>
</dbReference>
<evidence type="ECO:0000256" key="3">
    <source>
        <dbReference type="ARBA" id="ARBA00022839"/>
    </source>
</evidence>
<proteinExistence type="predicted"/>
<dbReference type="Pfam" id="PF00929">
    <property type="entry name" value="RNase_T"/>
    <property type="match status" value="1"/>
</dbReference>
<dbReference type="InterPro" id="IPR013520">
    <property type="entry name" value="Ribonucl_H"/>
</dbReference>
<keyword evidence="1" id="KW-0540">Nuclease</keyword>
<dbReference type="RefSeq" id="WP_201427496.1">
    <property type="nucleotide sequence ID" value="NZ_JAEQMG010000068.1"/>
</dbReference>
<evidence type="ECO:0000313" key="5">
    <source>
        <dbReference type="EMBL" id="MBK6088604.1"/>
    </source>
</evidence>
<keyword evidence="2" id="KW-0378">Hydrolase</keyword>
<organism evidence="5 6">
    <name type="scientific">Ruminococcus difficilis</name>
    <dbReference type="NCBI Taxonomy" id="2763069"/>
    <lineage>
        <taxon>Bacteria</taxon>
        <taxon>Bacillati</taxon>
        <taxon>Bacillota</taxon>
        <taxon>Clostridia</taxon>
        <taxon>Eubacteriales</taxon>
        <taxon>Oscillospiraceae</taxon>
        <taxon>Ruminococcus</taxon>
    </lineage>
</organism>
<evidence type="ECO:0000259" key="4">
    <source>
        <dbReference type="SMART" id="SM00479"/>
    </source>
</evidence>
<gene>
    <name evidence="5" type="ORF">JKK62_08055</name>
</gene>
<dbReference type="SUPFAM" id="SSF53098">
    <property type="entry name" value="Ribonuclease H-like"/>
    <property type="match status" value="1"/>
</dbReference>
<keyword evidence="6" id="KW-1185">Reference proteome</keyword>
<dbReference type="CDD" id="cd06133">
    <property type="entry name" value="ERI-1_3'hExo_like"/>
    <property type="match status" value="1"/>
</dbReference>
<evidence type="ECO:0000256" key="2">
    <source>
        <dbReference type="ARBA" id="ARBA00022801"/>
    </source>
</evidence>
<sequence length="256" mass="29625">MRYFIDFEASQFAEEIISVGCVDESGRSFYSLVRPKKPKKVTDFITKLTGITREEVLSAPEADEVFARFYDWLDKSEALKFYCYGDCDRRFALNTVVTVTDFSAQTALSLIIANIVDFSVELRRHFKMKRSIGLAKAVSYYRGEEIVQRHNSLDDAVYLREVFFRSRSEVIDKCPFEEELPSPADIVHTGKRSVVALRDEFEITFASCGKAAEWLSQTQLKKKLTVREKQNISNKISLAMERDKPYSGFIWRRNKQ</sequence>
<feature type="domain" description="Exonuclease" evidence="4">
    <location>
        <begin position="1"/>
        <end position="172"/>
    </location>
</feature>
<dbReference type="Proteomes" id="UP000633365">
    <property type="component" value="Unassembled WGS sequence"/>
</dbReference>
<name>A0A934U316_9FIRM</name>
<evidence type="ECO:0000313" key="6">
    <source>
        <dbReference type="Proteomes" id="UP000633365"/>
    </source>
</evidence>
<dbReference type="GO" id="GO:0003676">
    <property type="term" value="F:nucleic acid binding"/>
    <property type="evidence" value="ECO:0007669"/>
    <property type="project" value="InterPro"/>
</dbReference>
<accession>A0A934U316</accession>
<reference evidence="5" key="1">
    <citation type="submission" date="2021-01" db="EMBL/GenBank/DDBJ databases">
        <title>Genome public.</title>
        <authorList>
            <person name="Liu C."/>
            <person name="Sun Q."/>
        </authorList>
    </citation>
    <scope>NUCLEOTIDE SEQUENCE</scope>
    <source>
        <strain evidence="5">M6</strain>
    </source>
</reference>